<dbReference type="PANTHER" id="PTHR32093:SF121">
    <property type="entry name" value="LEUCINE-RICH REPEAT EXTENSIN-LIKE PROTEIN 6"/>
    <property type="match status" value="1"/>
</dbReference>
<evidence type="ECO:0000256" key="1">
    <source>
        <dbReference type="ARBA" id="ARBA00004191"/>
    </source>
</evidence>
<dbReference type="Proteomes" id="UP000734854">
    <property type="component" value="Unassembled WGS sequence"/>
</dbReference>
<feature type="chain" id="PRO_5035278796" description="Cell wall hydroxyproline-rich glycoprotein" evidence="11">
    <location>
        <begin position="30"/>
        <end position="410"/>
    </location>
</feature>
<dbReference type="InterPro" id="IPR001611">
    <property type="entry name" value="Leu-rich_rpt"/>
</dbReference>
<dbReference type="EMBL" id="JACMSC010000004">
    <property type="protein sequence ID" value="KAG6525770.1"/>
    <property type="molecule type" value="Genomic_DNA"/>
</dbReference>
<keyword evidence="9" id="KW-0961">Cell wall biogenesis/degradation</keyword>
<proteinExistence type="predicted"/>
<dbReference type="InterPro" id="IPR032675">
    <property type="entry name" value="LRR_dom_sf"/>
</dbReference>
<evidence type="ECO:0000256" key="4">
    <source>
        <dbReference type="ARBA" id="ARBA00022614"/>
    </source>
</evidence>
<keyword evidence="4" id="KW-0433">Leucine-rich repeat</keyword>
<dbReference type="SUPFAM" id="SSF52058">
    <property type="entry name" value="L domain-like"/>
    <property type="match status" value="1"/>
</dbReference>
<evidence type="ECO:0000256" key="10">
    <source>
        <dbReference type="ARBA" id="ARBA00041871"/>
    </source>
</evidence>
<evidence type="ECO:0000256" key="9">
    <source>
        <dbReference type="ARBA" id="ARBA00023316"/>
    </source>
</evidence>
<sequence>MVSFFLFLRRGSFSFSLFLLCLLPVLCSSQYYPPSNPRLEKAYVALQAWKRAITADPKNVTGNWCGPHVCNYTGVYCAPAPDDPCQITVAGIDLNHDALQGTLPEELGLLADLAVFHLNSNGFRGTLPASFKGLRLLYELDISNNQFEGGFPSVVLELHSLRYLDIRYNRFCGGVPSCLFDLRLDALFINNNDFTFSIPDNIGNSPVSVLVFADNQINGCFPKAIANMRDTLRELIIMNVGLRACIPPEIGQLTKLRVLDLSYNHLVGHLPASIGDMKKLEQLDVAHNKLSGEIPCGICDLPRLKNFTYSYNFFCEEPESCLRIRRHDDRLNCFPFRPLQRPAEQCAAFLSKPKFCDSNGSQRSERVNLLRGFEADANLRRREVHLMWLDNRDLSSSSYSGNESTREIPT</sequence>
<protein>
    <recommendedName>
        <fullName evidence="10">Cell wall hydroxyproline-rich glycoprotein</fullName>
    </recommendedName>
</protein>
<dbReference type="Pfam" id="PF08263">
    <property type="entry name" value="LRRNT_2"/>
    <property type="match status" value="1"/>
</dbReference>
<comment type="subcellular location">
    <subcellularLocation>
        <location evidence="1">Secreted</location>
        <location evidence="1">Cell wall</location>
    </subcellularLocation>
</comment>
<keyword evidence="3" id="KW-0964">Secreted</keyword>
<keyword evidence="6" id="KW-0677">Repeat</keyword>
<evidence type="ECO:0000313" key="14">
    <source>
        <dbReference type="Proteomes" id="UP000734854"/>
    </source>
</evidence>
<dbReference type="InterPro" id="IPR013210">
    <property type="entry name" value="LRR_N_plant-typ"/>
</dbReference>
<evidence type="ECO:0000256" key="6">
    <source>
        <dbReference type="ARBA" id="ARBA00022737"/>
    </source>
</evidence>
<feature type="signal peptide" evidence="11">
    <location>
        <begin position="1"/>
        <end position="29"/>
    </location>
</feature>
<keyword evidence="14" id="KW-1185">Reference proteome</keyword>
<dbReference type="GO" id="GO:0071555">
    <property type="term" value="P:cell wall organization"/>
    <property type="evidence" value="ECO:0007669"/>
    <property type="project" value="UniProtKB-KW"/>
</dbReference>
<dbReference type="FunFam" id="3.80.10.10:FF:000224">
    <property type="entry name" value="Leucine-rich repeat extensin-like protein 1"/>
    <property type="match status" value="1"/>
</dbReference>
<reference evidence="13 14" key="1">
    <citation type="submission" date="2020-08" db="EMBL/GenBank/DDBJ databases">
        <title>Plant Genome Project.</title>
        <authorList>
            <person name="Zhang R.-G."/>
        </authorList>
    </citation>
    <scope>NUCLEOTIDE SEQUENCE [LARGE SCALE GENOMIC DNA]</scope>
    <source>
        <tissue evidence="13">Rhizome</tissue>
    </source>
</reference>
<accession>A0A8J5HJW0</accession>
<evidence type="ECO:0000256" key="2">
    <source>
        <dbReference type="ARBA" id="ARBA00022512"/>
    </source>
</evidence>
<dbReference type="Pfam" id="PF13855">
    <property type="entry name" value="LRR_8"/>
    <property type="match status" value="2"/>
</dbReference>
<name>A0A8J5HJW0_ZINOF</name>
<keyword evidence="8" id="KW-0379">Hydroxylation</keyword>
<dbReference type="Gene3D" id="3.80.10.10">
    <property type="entry name" value="Ribonuclease Inhibitor"/>
    <property type="match status" value="1"/>
</dbReference>
<evidence type="ECO:0000313" key="13">
    <source>
        <dbReference type="EMBL" id="KAG6525770.1"/>
    </source>
</evidence>
<dbReference type="AlphaFoldDB" id="A0A8J5HJW0"/>
<evidence type="ECO:0000256" key="5">
    <source>
        <dbReference type="ARBA" id="ARBA00022729"/>
    </source>
</evidence>
<evidence type="ECO:0000256" key="8">
    <source>
        <dbReference type="ARBA" id="ARBA00023278"/>
    </source>
</evidence>
<organism evidence="13 14">
    <name type="scientific">Zingiber officinale</name>
    <name type="common">Ginger</name>
    <name type="synonym">Amomum zingiber</name>
    <dbReference type="NCBI Taxonomy" id="94328"/>
    <lineage>
        <taxon>Eukaryota</taxon>
        <taxon>Viridiplantae</taxon>
        <taxon>Streptophyta</taxon>
        <taxon>Embryophyta</taxon>
        <taxon>Tracheophyta</taxon>
        <taxon>Spermatophyta</taxon>
        <taxon>Magnoliopsida</taxon>
        <taxon>Liliopsida</taxon>
        <taxon>Zingiberales</taxon>
        <taxon>Zingiberaceae</taxon>
        <taxon>Zingiber</taxon>
    </lineage>
</organism>
<dbReference type="InterPro" id="IPR051582">
    <property type="entry name" value="LRR_extensin-like_regulator"/>
</dbReference>
<gene>
    <name evidence="13" type="ORF">ZIOFF_015740</name>
</gene>
<keyword evidence="2" id="KW-0134">Cell wall</keyword>
<keyword evidence="7" id="KW-0325">Glycoprotein</keyword>
<evidence type="ECO:0000256" key="7">
    <source>
        <dbReference type="ARBA" id="ARBA00023180"/>
    </source>
</evidence>
<dbReference type="PRINTS" id="PR00019">
    <property type="entry name" value="LEURICHRPT"/>
</dbReference>
<keyword evidence="5 11" id="KW-0732">Signal</keyword>
<dbReference type="FunFam" id="3.80.10.10:FF:000041">
    <property type="entry name" value="LRR receptor-like serine/threonine-protein kinase ERECTA"/>
    <property type="match status" value="1"/>
</dbReference>
<dbReference type="PANTHER" id="PTHR32093">
    <property type="entry name" value="LEUCINE-RICH REPEAT EXTENSIN-LIKE PROTEIN 3-RELATED"/>
    <property type="match status" value="1"/>
</dbReference>
<evidence type="ECO:0000256" key="11">
    <source>
        <dbReference type="SAM" id="SignalP"/>
    </source>
</evidence>
<feature type="domain" description="Leucine-rich repeat-containing N-terminal plant-type" evidence="12">
    <location>
        <begin position="45"/>
        <end position="77"/>
    </location>
</feature>
<evidence type="ECO:0000256" key="3">
    <source>
        <dbReference type="ARBA" id="ARBA00022525"/>
    </source>
</evidence>
<comment type="caution">
    <text evidence="13">The sequence shown here is derived from an EMBL/GenBank/DDBJ whole genome shotgun (WGS) entry which is preliminary data.</text>
</comment>
<evidence type="ECO:0000259" key="12">
    <source>
        <dbReference type="Pfam" id="PF08263"/>
    </source>
</evidence>